<evidence type="ECO:0000313" key="1">
    <source>
        <dbReference type="EMBL" id="HGZ11550.1"/>
    </source>
</evidence>
<comment type="caution">
    <text evidence="1">The sequence shown here is derived from an EMBL/GenBank/DDBJ whole genome shotgun (WGS) entry which is preliminary data.</text>
</comment>
<name>A0A7C5ALB4_9BACT</name>
<sequence length="81" mass="9082">MALPKAELVEFIYKMVEAAAGKKKLKAKDLEKEVLKAHPDQNKNDIKFAIKELIDSGRCVYTYFGGSFVELPHEEGAAKKL</sequence>
<organism evidence="1">
    <name type="scientific">Desulfobacca acetoxidans</name>
    <dbReference type="NCBI Taxonomy" id="60893"/>
    <lineage>
        <taxon>Bacteria</taxon>
        <taxon>Pseudomonadati</taxon>
        <taxon>Thermodesulfobacteriota</taxon>
        <taxon>Desulfobaccia</taxon>
        <taxon>Desulfobaccales</taxon>
        <taxon>Desulfobaccaceae</taxon>
        <taxon>Desulfobacca</taxon>
    </lineage>
</organism>
<proteinExistence type="predicted"/>
<protein>
    <recommendedName>
        <fullName evidence="2">Sulfite reductase</fullName>
    </recommendedName>
</protein>
<evidence type="ECO:0008006" key="2">
    <source>
        <dbReference type="Google" id="ProtNLM"/>
    </source>
</evidence>
<accession>A0A7C5ALB4</accession>
<dbReference type="EMBL" id="DTKJ01000039">
    <property type="protein sequence ID" value="HGZ11550.1"/>
    <property type="molecule type" value="Genomic_DNA"/>
</dbReference>
<reference evidence="1" key="1">
    <citation type="journal article" date="2020" name="mSystems">
        <title>Genome- and Community-Level Interaction Insights into Carbon Utilization and Element Cycling Functions of Hydrothermarchaeota in Hydrothermal Sediment.</title>
        <authorList>
            <person name="Zhou Z."/>
            <person name="Liu Y."/>
            <person name="Xu W."/>
            <person name="Pan J."/>
            <person name="Luo Z.H."/>
            <person name="Li M."/>
        </authorList>
    </citation>
    <scope>NUCLEOTIDE SEQUENCE [LARGE SCALE GENOMIC DNA]</scope>
    <source>
        <strain evidence="1">SpSt-853</strain>
    </source>
</reference>
<dbReference type="AlphaFoldDB" id="A0A7C5ALB4"/>
<dbReference type="Gene3D" id="1.10.10.10">
    <property type="entry name" value="Winged helix-like DNA-binding domain superfamily/Winged helix DNA-binding domain"/>
    <property type="match status" value="1"/>
</dbReference>
<dbReference type="InterPro" id="IPR036388">
    <property type="entry name" value="WH-like_DNA-bd_sf"/>
</dbReference>
<gene>
    <name evidence="1" type="ORF">ENW48_04985</name>
</gene>